<feature type="transmembrane region" description="Helical" evidence="1">
    <location>
        <begin position="182"/>
        <end position="209"/>
    </location>
</feature>
<dbReference type="RefSeq" id="XP_041161747.1">
    <property type="nucleotide sequence ID" value="XM_041306318.1"/>
</dbReference>
<gene>
    <name evidence="3" type="ORF">HD556DRAFT_1441533</name>
</gene>
<feature type="transmembrane region" description="Helical" evidence="1">
    <location>
        <begin position="14"/>
        <end position="35"/>
    </location>
</feature>
<dbReference type="EMBL" id="JABBWE010000019">
    <property type="protein sequence ID" value="KAG1796231.1"/>
    <property type="molecule type" value="Genomic_DNA"/>
</dbReference>
<evidence type="ECO:0000256" key="1">
    <source>
        <dbReference type="SAM" id="Phobius"/>
    </source>
</evidence>
<dbReference type="GeneID" id="64600082"/>
<keyword evidence="1" id="KW-0812">Transmembrane</keyword>
<feature type="domain" description="DUF6533" evidence="2">
    <location>
        <begin position="22"/>
        <end position="67"/>
    </location>
</feature>
<keyword evidence="4" id="KW-1185">Reference proteome</keyword>
<dbReference type="Proteomes" id="UP000719766">
    <property type="component" value="Unassembled WGS sequence"/>
</dbReference>
<proteinExistence type="predicted"/>
<dbReference type="InterPro" id="IPR045340">
    <property type="entry name" value="DUF6533"/>
</dbReference>
<evidence type="ECO:0000259" key="2">
    <source>
        <dbReference type="Pfam" id="PF20151"/>
    </source>
</evidence>
<protein>
    <recommendedName>
        <fullName evidence="2">DUF6533 domain-containing protein</fullName>
    </recommendedName>
</protein>
<keyword evidence="1" id="KW-0472">Membrane</keyword>
<accession>A0A9P7AVX8</accession>
<feature type="transmembrane region" description="Helical" evidence="1">
    <location>
        <begin position="56"/>
        <end position="80"/>
    </location>
</feature>
<organism evidence="3 4">
    <name type="scientific">Suillus plorans</name>
    <dbReference type="NCBI Taxonomy" id="116603"/>
    <lineage>
        <taxon>Eukaryota</taxon>
        <taxon>Fungi</taxon>
        <taxon>Dikarya</taxon>
        <taxon>Basidiomycota</taxon>
        <taxon>Agaricomycotina</taxon>
        <taxon>Agaricomycetes</taxon>
        <taxon>Agaricomycetidae</taxon>
        <taxon>Boletales</taxon>
        <taxon>Suillineae</taxon>
        <taxon>Suillaceae</taxon>
        <taxon>Suillus</taxon>
    </lineage>
</organism>
<dbReference type="Pfam" id="PF20151">
    <property type="entry name" value="DUF6533"/>
    <property type="match status" value="1"/>
</dbReference>
<dbReference type="AlphaFoldDB" id="A0A9P7AVX8"/>
<evidence type="ECO:0000313" key="4">
    <source>
        <dbReference type="Proteomes" id="UP000719766"/>
    </source>
</evidence>
<dbReference type="OrthoDB" id="2671863at2759"/>
<name>A0A9P7AVX8_9AGAM</name>
<feature type="transmembrane region" description="Helical" evidence="1">
    <location>
        <begin position="135"/>
        <end position="162"/>
    </location>
</feature>
<reference evidence="3" key="1">
    <citation type="journal article" date="2020" name="New Phytol.">
        <title>Comparative genomics reveals dynamic genome evolution in host specialist ectomycorrhizal fungi.</title>
        <authorList>
            <person name="Lofgren L.A."/>
            <person name="Nguyen N.H."/>
            <person name="Vilgalys R."/>
            <person name="Ruytinx J."/>
            <person name="Liao H.L."/>
            <person name="Branco S."/>
            <person name="Kuo A."/>
            <person name="LaButti K."/>
            <person name="Lipzen A."/>
            <person name="Andreopoulos W."/>
            <person name="Pangilinan J."/>
            <person name="Riley R."/>
            <person name="Hundley H."/>
            <person name="Na H."/>
            <person name="Barry K."/>
            <person name="Grigoriev I.V."/>
            <person name="Stajich J.E."/>
            <person name="Kennedy P.G."/>
        </authorList>
    </citation>
    <scope>NUCLEOTIDE SEQUENCE</scope>
    <source>
        <strain evidence="3">S12</strain>
    </source>
</reference>
<sequence>MTVVSDDPTWWPAINAYSLCSYLIVAAFVAVMYDWSLTFGQEVELIWGQRWSVMTAMYLGARYLGILFSVLNMLIGVPTVSLTDTCVLPEAGCWMDLSGWIIYVVWDWTGFVIVAMLWVIIITRLYAMYQGSRKILIFLIVTFLAINIFNGVVTIMSTMHASEEELILSGTYQCQINYAERIIALLSITWILGTVWEVLALCLAVWIAVKHFSELRQHSAGGIIQDCFTVLIKTHVVYFASFVTVSCFHLAVDFYPTVFAGDSLDVQIISGSMQIVAVVQMFVLGPRLILGVREYHAKLVTDSDVATGMASIAFQQRVHISTGGGV</sequence>
<keyword evidence="1" id="KW-1133">Transmembrane helix</keyword>
<comment type="caution">
    <text evidence="3">The sequence shown here is derived from an EMBL/GenBank/DDBJ whole genome shotgun (WGS) entry which is preliminary data.</text>
</comment>
<feature type="transmembrane region" description="Helical" evidence="1">
    <location>
        <begin position="100"/>
        <end position="123"/>
    </location>
</feature>
<feature type="transmembrane region" description="Helical" evidence="1">
    <location>
        <begin position="230"/>
        <end position="252"/>
    </location>
</feature>
<feature type="transmembrane region" description="Helical" evidence="1">
    <location>
        <begin position="272"/>
        <end position="290"/>
    </location>
</feature>
<evidence type="ECO:0000313" key="3">
    <source>
        <dbReference type="EMBL" id="KAG1796231.1"/>
    </source>
</evidence>